<keyword evidence="2" id="KW-0611">Plant defense</keyword>
<dbReference type="PRINTS" id="PR00634">
    <property type="entry name" value="BETALLERGEN"/>
</dbReference>
<dbReference type="GO" id="GO:0004864">
    <property type="term" value="F:protein phosphatase inhibitor activity"/>
    <property type="evidence" value="ECO:0007669"/>
    <property type="project" value="InterPro"/>
</dbReference>
<dbReference type="PANTHER" id="PTHR31213:SF157">
    <property type="entry name" value="MAJOR ALLERGEN MAL D 1-LIKE"/>
    <property type="match status" value="1"/>
</dbReference>
<dbReference type="GO" id="GO:0010427">
    <property type="term" value="F:abscisic acid binding"/>
    <property type="evidence" value="ECO:0007669"/>
    <property type="project" value="InterPro"/>
</dbReference>
<dbReference type="InterPro" id="IPR023393">
    <property type="entry name" value="START-like_dom_sf"/>
</dbReference>
<comment type="similarity">
    <text evidence="1">Belongs to the BetVI family.</text>
</comment>
<dbReference type="Proteomes" id="UP001054252">
    <property type="component" value="Unassembled WGS sequence"/>
</dbReference>
<feature type="domain" description="Bet v I/Major latex protein" evidence="4">
    <location>
        <begin position="1"/>
        <end position="153"/>
    </location>
</feature>
<dbReference type="FunFam" id="3.30.530.20:FF:000007">
    <property type="entry name" value="Major pollen allergen Bet v 1-A"/>
    <property type="match status" value="1"/>
</dbReference>
<dbReference type="InterPro" id="IPR050279">
    <property type="entry name" value="Plant_def-hormone_signal"/>
</dbReference>
<dbReference type="AlphaFoldDB" id="A0AAV5KC00"/>
<evidence type="ECO:0000256" key="2">
    <source>
        <dbReference type="ARBA" id="ARBA00022821"/>
    </source>
</evidence>
<keyword evidence="3" id="KW-0568">Pathogenesis-related protein</keyword>
<dbReference type="GO" id="GO:0038023">
    <property type="term" value="F:signaling receptor activity"/>
    <property type="evidence" value="ECO:0007669"/>
    <property type="project" value="InterPro"/>
</dbReference>
<protein>
    <recommendedName>
        <fullName evidence="4">Bet v I/Major latex protein domain-containing protein</fullName>
    </recommendedName>
</protein>
<dbReference type="GO" id="GO:0006952">
    <property type="term" value="P:defense response"/>
    <property type="evidence" value="ECO:0007669"/>
    <property type="project" value="UniProtKB-KW"/>
</dbReference>
<proteinExistence type="inferred from homology"/>
<dbReference type="GO" id="GO:0005737">
    <property type="term" value="C:cytoplasm"/>
    <property type="evidence" value="ECO:0007669"/>
    <property type="project" value="TreeGrafter"/>
</dbReference>
<dbReference type="Gene3D" id="3.30.530.20">
    <property type="match status" value="1"/>
</dbReference>
<gene>
    <name evidence="5" type="ORF">SLEP1_g32014</name>
</gene>
<dbReference type="SUPFAM" id="SSF55961">
    <property type="entry name" value="Bet v1-like"/>
    <property type="match status" value="1"/>
</dbReference>
<dbReference type="Pfam" id="PF00407">
    <property type="entry name" value="Bet_v_1"/>
    <property type="match status" value="1"/>
</dbReference>
<evidence type="ECO:0000256" key="3">
    <source>
        <dbReference type="ARBA" id="ARBA00023265"/>
    </source>
</evidence>
<name>A0AAV5KC00_9ROSI</name>
<dbReference type="GO" id="GO:0005634">
    <property type="term" value="C:nucleus"/>
    <property type="evidence" value="ECO:0007669"/>
    <property type="project" value="TreeGrafter"/>
</dbReference>
<reference evidence="5 6" key="1">
    <citation type="journal article" date="2021" name="Commun. Biol.">
        <title>The genome of Shorea leprosula (Dipterocarpaceae) highlights the ecological relevance of drought in aseasonal tropical rainforests.</title>
        <authorList>
            <person name="Ng K.K.S."/>
            <person name="Kobayashi M.J."/>
            <person name="Fawcett J.A."/>
            <person name="Hatakeyama M."/>
            <person name="Paape T."/>
            <person name="Ng C.H."/>
            <person name="Ang C.C."/>
            <person name="Tnah L.H."/>
            <person name="Lee C.T."/>
            <person name="Nishiyama T."/>
            <person name="Sese J."/>
            <person name="O'Brien M.J."/>
            <person name="Copetti D."/>
            <person name="Mohd Noor M.I."/>
            <person name="Ong R.C."/>
            <person name="Putra M."/>
            <person name="Sireger I.Z."/>
            <person name="Indrioko S."/>
            <person name="Kosugi Y."/>
            <person name="Izuno A."/>
            <person name="Isagi Y."/>
            <person name="Lee S.L."/>
            <person name="Shimizu K.K."/>
        </authorList>
    </citation>
    <scope>NUCLEOTIDE SEQUENCE [LARGE SCALE GENOMIC DNA]</scope>
    <source>
        <strain evidence="5">214</strain>
    </source>
</reference>
<keyword evidence="6" id="KW-1185">Reference proteome</keyword>
<comment type="caution">
    <text evidence="5">The sequence shown here is derived from an EMBL/GenBank/DDBJ whole genome shotgun (WGS) entry which is preliminary data.</text>
</comment>
<dbReference type="InterPro" id="IPR024949">
    <property type="entry name" value="Bet_v_I_allergen"/>
</dbReference>
<evidence type="ECO:0000259" key="4">
    <source>
        <dbReference type="Pfam" id="PF00407"/>
    </source>
</evidence>
<dbReference type="CDD" id="cd07816">
    <property type="entry name" value="Bet_v1-like"/>
    <property type="match status" value="1"/>
</dbReference>
<evidence type="ECO:0000256" key="1">
    <source>
        <dbReference type="ARBA" id="ARBA00009744"/>
    </source>
</evidence>
<dbReference type="GO" id="GO:0009738">
    <property type="term" value="P:abscisic acid-activated signaling pathway"/>
    <property type="evidence" value="ECO:0007669"/>
    <property type="project" value="InterPro"/>
</dbReference>
<dbReference type="EMBL" id="BPVZ01000059">
    <property type="protein sequence ID" value="GKV22122.1"/>
    <property type="molecule type" value="Genomic_DNA"/>
</dbReference>
<dbReference type="InterPro" id="IPR000916">
    <property type="entry name" value="Bet_v_I/MLP"/>
</dbReference>
<organism evidence="5 6">
    <name type="scientific">Rubroshorea leprosula</name>
    <dbReference type="NCBI Taxonomy" id="152421"/>
    <lineage>
        <taxon>Eukaryota</taxon>
        <taxon>Viridiplantae</taxon>
        <taxon>Streptophyta</taxon>
        <taxon>Embryophyta</taxon>
        <taxon>Tracheophyta</taxon>
        <taxon>Spermatophyta</taxon>
        <taxon>Magnoliopsida</taxon>
        <taxon>eudicotyledons</taxon>
        <taxon>Gunneridae</taxon>
        <taxon>Pentapetalae</taxon>
        <taxon>rosids</taxon>
        <taxon>malvids</taxon>
        <taxon>Malvales</taxon>
        <taxon>Dipterocarpaceae</taxon>
        <taxon>Rubroshorea</taxon>
    </lineage>
</organism>
<evidence type="ECO:0000313" key="6">
    <source>
        <dbReference type="Proteomes" id="UP001054252"/>
    </source>
</evidence>
<sequence length="159" mass="17544">MGVTTVTEEITTSIPPSRMFKALILDSHILVPKLMPQAFKSIEFVQGEGGVGTIKQTNFAEGGHYKYMKHKIEALDVDNCYCKYSLIEGDMLGDSLESITYEVKFEAAGAGSMCKMTSHYHTKGDLALKEEEIKAGKDKASGMYKLVEEYLVANPDVYG</sequence>
<accession>A0AAV5KC00</accession>
<dbReference type="PANTHER" id="PTHR31213">
    <property type="entry name" value="OS08G0374000 PROTEIN-RELATED"/>
    <property type="match status" value="1"/>
</dbReference>
<evidence type="ECO:0000313" key="5">
    <source>
        <dbReference type="EMBL" id="GKV22122.1"/>
    </source>
</evidence>